<name>A0A8X6MKV0_NEPPI</name>
<evidence type="ECO:0000256" key="1">
    <source>
        <dbReference type="SAM" id="MobiDB-lite"/>
    </source>
</evidence>
<protein>
    <submittedName>
        <fullName evidence="2">Uncharacterized protein</fullName>
    </submittedName>
</protein>
<evidence type="ECO:0000313" key="2">
    <source>
        <dbReference type="EMBL" id="GFS60817.1"/>
    </source>
</evidence>
<comment type="caution">
    <text evidence="2">The sequence shown here is derived from an EMBL/GenBank/DDBJ whole genome shotgun (WGS) entry which is preliminary data.</text>
</comment>
<feature type="region of interest" description="Disordered" evidence="1">
    <location>
        <begin position="1"/>
        <end position="21"/>
    </location>
</feature>
<dbReference type="AlphaFoldDB" id="A0A8X6MKV0"/>
<dbReference type="Proteomes" id="UP000887013">
    <property type="component" value="Unassembled WGS sequence"/>
</dbReference>
<evidence type="ECO:0000313" key="3">
    <source>
        <dbReference type="Proteomes" id="UP000887013"/>
    </source>
</evidence>
<proteinExistence type="predicted"/>
<keyword evidence="3" id="KW-1185">Reference proteome</keyword>
<organism evidence="2 3">
    <name type="scientific">Nephila pilipes</name>
    <name type="common">Giant wood spider</name>
    <name type="synonym">Nephila maculata</name>
    <dbReference type="NCBI Taxonomy" id="299642"/>
    <lineage>
        <taxon>Eukaryota</taxon>
        <taxon>Metazoa</taxon>
        <taxon>Ecdysozoa</taxon>
        <taxon>Arthropoda</taxon>
        <taxon>Chelicerata</taxon>
        <taxon>Arachnida</taxon>
        <taxon>Araneae</taxon>
        <taxon>Araneomorphae</taxon>
        <taxon>Entelegynae</taxon>
        <taxon>Araneoidea</taxon>
        <taxon>Nephilidae</taxon>
        <taxon>Nephila</taxon>
    </lineage>
</organism>
<sequence>MSLDVLKEGQGLRSRNAMQRETTQTIQNNWSNYRPRDVMQASYFRCMEGRTFPLISDMSRISPLDTAMLEIWHSSLPMKMLFTNDLLYPQKYSMNDRVSDRGGQCNGKPHTFHCCSQVVSKCLQTSLLELTEISSCFHHMG</sequence>
<gene>
    <name evidence="2" type="ORF">NPIL_481351</name>
</gene>
<accession>A0A8X6MKV0</accession>
<feature type="non-terminal residue" evidence="2">
    <location>
        <position position="141"/>
    </location>
</feature>
<dbReference type="EMBL" id="BMAW01047431">
    <property type="protein sequence ID" value="GFS60817.1"/>
    <property type="molecule type" value="Genomic_DNA"/>
</dbReference>
<reference evidence="2" key="1">
    <citation type="submission" date="2020-08" db="EMBL/GenBank/DDBJ databases">
        <title>Multicomponent nature underlies the extraordinary mechanical properties of spider dragline silk.</title>
        <authorList>
            <person name="Kono N."/>
            <person name="Nakamura H."/>
            <person name="Mori M."/>
            <person name="Yoshida Y."/>
            <person name="Ohtoshi R."/>
            <person name="Malay A.D."/>
            <person name="Moran D.A.P."/>
            <person name="Tomita M."/>
            <person name="Numata K."/>
            <person name="Arakawa K."/>
        </authorList>
    </citation>
    <scope>NUCLEOTIDE SEQUENCE</scope>
</reference>